<feature type="domain" description="Smf/DprA SLOG" evidence="2">
    <location>
        <begin position="100"/>
        <end position="311"/>
    </location>
</feature>
<dbReference type="Proteomes" id="UP000199111">
    <property type="component" value="Unassembled WGS sequence"/>
</dbReference>
<dbReference type="InterPro" id="IPR003488">
    <property type="entry name" value="DprA"/>
</dbReference>
<evidence type="ECO:0000313" key="4">
    <source>
        <dbReference type="Proteomes" id="UP000199111"/>
    </source>
</evidence>
<dbReference type="AlphaFoldDB" id="A0A1I3HZD9"/>
<dbReference type="SUPFAM" id="SSF102405">
    <property type="entry name" value="MCP/YpsA-like"/>
    <property type="match status" value="1"/>
</dbReference>
<dbReference type="PANTHER" id="PTHR43022">
    <property type="entry name" value="PROTEIN SMF"/>
    <property type="match status" value="1"/>
</dbReference>
<dbReference type="GO" id="GO:0009294">
    <property type="term" value="P:DNA-mediated transformation"/>
    <property type="evidence" value="ECO:0007669"/>
    <property type="project" value="InterPro"/>
</dbReference>
<dbReference type="InterPro" id="IPR057666">
    <property type="entry name" value="DrpA_SLOG"/>
</dbReference>
<proteinExistence type="inferred from homology"/>
<protein>
    <submittedName>
        <fullName evidence="3">DNA processing protein</fullName>
    </submittedName>
</protein>
<gene>
    <name evidence="3" type="ORF">SAMN05216275_10380</name>
</gene>
<dbReference type="EMBL" id="FOQY01000003">
    <property type="protein sequence ID" value="SFI41128.1"/>
    <property type="molecule type" value="Genomic_DNA"/>
</dbReference>
<sequence>MSDRLARVALMRVAEPGDAMMGRLVAAHGPQAAVARIREGRPEPGLAGWFADSPHREPAGSRHERLTARLGRMFASWAARLETADPVRDLAEGERRGARLVVPGDSEWPTQLDDLGESRPHALWLHGEADLRFSCLRSVAVVGSRAATPYGTHVAAEFGAGLSERGWAVISGGAYGIDGAAHRGALAGETPTVVVLACGADVAYPSAHHSLFAAVRSQGVLVSECPMGATPTRPRFLIRNRLIAALSRGTVVIEAAVRSGALNTAGHAVSLNRHLAAVPGPVTSETSAGCHRLIRQGRAVCVTTPEEMIELVGAMGGDLAPEPRGPVLPRDRLSPEIRRVLEAVPARTGTGPATVAVAAGVDLDTVLSCLGALAAAGYVERVPRGWRLRPGGSPDR</sequence>
<keyword evidence="4" id="KW-1185">Reference proteome</keyword>
<evidence type="ECO:0000256" key="1">
    <source>
        <dbReference type="ARBA" id="ARBA00006525"/>
    </source>
</evidence>
<evidence type="ECO:0000259" key="2">
    <source>
        <dbReference type="Pfam" id="PF02481"/>
    </source>
</evidence>
<dbReference type="NCBIfam" id="TIGR00732">
    <property type="entry name" value="dprA"/>
    <property type="match status" value="1"/>
</dbReference>
<dbReference type="RefSeq" id="WP_093885857.1">
    <property type="nucleotide sequence ID" value="NZ_FOQY01000003.1"/>
</dbReference>
<dbReference type="PANTHER" id="PTHR43022:SF1">
    <property type="entry name" value="PROTEIN SMF"/>
    <property type="match status" value="1"/>
</dbReference>
<name>A0A1I3HZD9_9ACTN</name>
<dbReference type="Gene3D" id="3.40.50.450">
    <property type="match status" value="1"/>
</dbReference>
<dbReference type="GeneID" id="96296854"/>
<evidence type="ECO:0000313" key="3">
    <source>
        <dbReference type="EMBL" id="SFI41128.1"/>
    </source>
</evidence>
<accession>A0A1I3HZD9</accession>
<comment type="similarity">
    <text evidence="1">Belongs to the DprA/Smf family.</text>
</comment>
<reference evidence="4" key="1">
    <citation type="submission" date="2016-10" db="EMBL/GenBank/DDBJ databases">
        <authorList>
            <person name="Varghese N."/>
            <person name="Submissions S."/>
        </authorList>
    </citation>
    <scope>NUCLEOTIDE SEQUENCE [LARGE SCALE GENOMIC DNA]</scope>
    <source>
        <strain evidence="4">CGMCC 4.2126</strain>
    </source>
</reference>
<dbReference type="Pfam" id="PF02481">
    <property type="entry name" value="DNA_processg_A"/>
    <property type="match status" value="1"/>
</dbReference>
<organism evidence="3 4">
    <name type="scientific">Streptosporangium canum</name>
    <dbReference type="NCBI Taxonomy" id="324952"/>
    <lineage>
        <taxon>Bacteria</taxon>
        <taxon>Bacillati</taxon>
        <taxon>Actinomycetota</taxon>
        <taxon>Actinomycetes</taxon>
        <taxon>Streptosporangiales</taxon>
        <taxon>Streptosporangiaceae</taxon>
        <taxon>Streptosporangium</taxon>
    </lineage>
</organism>